<keyword evidence="3" id="KW-1185">Reference proteome</keyword>
<dbReference type="AlphaFoldDB" id="A0A7W3PGF8"/>
<dbReference type="PROSITE" id="PS51257">
    <property type="entry name" value="PROKAR_LIPOPROTEIN"/>
    <property type="match status" value="1"/>
</dbReference>
<dbReference type="EMBL" id="JACGWV010000003">
    <property type="protein sequence ID" value="MBA8810943.1"/>
    <property type="molecule type" value="Genomic_DNA"/>
</dbReference>
<accession>A0A7W3PGF8</accession>
<evidence type="ECO:0000256" key="1">
    <source>
        <dbReference type="SAM" id="SignalP"/>
    </source>
</evidence>
<proteinExistence type="predicted"/>
<name>A0A7W3PGF8_9MICO</name>
<evidence type="ECO:0000313" key="3">
    <source>
        <dbReference type="Proteomes" id="UP000540568"/>
    </source>
</evidence>
<sequence>MSTSKNWATAAVVACALLLSGCAALEDMASDFTPSGEEVPQAAPSPVAEAPISTGEYDLVESCNAFFTGQLVSNIEASYKVVASPLDEQRTGTVTTISKSLGLIIGKADEVSIAHLEAVRAPFDQALDGSIARPKAIVGAIDSYRATCEEAGFKG</sequence>
<gene>
    <name evidence="2" type="ORF">FHX71_004950</name>
</gene>
<comment type="caution">
    <text evidence="2">The sequence shown here is derived from an EMBL/GenBank/DDBJ whole genome shotgun (WGS) entry which is preliminary data.</text>
</comment>
<keyword evidence="1" id="KW-0732">Signal</keyword>
<evidence type="ECO:0000313" key="2">
    <source>
        <dbReference type="EMBL" id="MBA8810943.1"/>
    </source>
</evidence>
<dbReference type="RefSeq" id="WP_182620154.1">
    <property type="nucleotide sequence ID" value="NZ_BAAATF010000009.1"/>
</dbReference>
<protein>
    <submittedName>
        <fullName evidence="2">Uncharacterized protein</fullName>
    </submittedName>
</protein>
<organism evidence="2 3">
    <name type="scientific">Promicromonospora sukumoe</name>
    <dbReference type="NCBI Taxonomy" id="88382"/>
    <lineage>
        <taxon>Bacteria</taxon>
        <taxon>Bacillati</taxon>
        <taxon>Actinomycetota</taxon>
        <taxon>Actinomycetes</taxon>
        <taxon>Micrococcales</taxon>
        <taxon>Promicromonosporaceae</taxon>
        <taxon>Promicromonospora</taxon>
    </lineage>
</organism>
<dbReference type="Proteomes" id="UP000540568">
    <property type="component" value="Unassembled WGS sequence"/>
</dbReference>
<feature type="signal peptide" evidence="1">
    <location>
        <begin position="1"/>
        <end position="25"/>
    </location>
</feature>
<feature type="chain" id="PRO_5038582366" evidence="1">
    <location>
        <begin position="26"/>
        <end position="155"/>
    </location>
</feature>
<reference evidence="2 3" key="1">
    <citation type="submission" date="2020-07" db="EMBL/GenBank/DDBJ databases">
        <title>Sequencing the genomes of 1000 actinobacteria strains.</title>
        <authorList>
            <person name="Klenk H.-P."/>
        </authorList>
    </citation>
    <scope>NUCLEOTIDE SEQUENCE [LARGE SCALE GENOMIC DNA]</scope>
    <source>
        <strain evidence="2 3">DSM 44121</strain>
    </source>
</reference>